<protein>
    <submittedName>
        <fullName evidence="1">Uncharacterized protein</fullName>
    </submittedName>
</protein>
<reference evidence="1 2" key="1">
    <citation type="journal article" date="2019" name="Int. J. Syst. Evol. Microbiol.">
        <title>The Global Catalogue of Microorganisms (GCM) 10K type strain sequencing project: providing services to taxonomists for standard genome sequencing and annotation.</title>
        <authorList>
            <consortium name="The Broad Institute Genomics Platform"/>
            <consortium name="The Broad Institute Genome Sequencing Center for Infectious Disease"/>
            <person name="Wu L."/>
            <person name="Ma J."/>
        </authorList>
    </citation>
    <scope>NUCLEOTIDE SEQUENCE [LARGE SCALE GENOMIC DNA]</scope>
    <source>
        <strain evidence="1 2">JCM 15481</strain>
    </source>
</reference>
<keyword evidence="2" id="KW-1185">Reference proteome</keyword>
<accession>A0ABN2XBE0</accession>
<gene>
    <name evidence="1" type="ORF">GCM10009802_03330</name>
</gene>
<proteinExistence type="predicted"/>
<evidence type="ECO:0000313" key="2">
    <source>
        <dbReference type="Proteomes" id="UP001500443"/>
    </source>
</evidence>
<comment type="caution">
    <text evidence="1">The sequence shown here is derived from an EMBL/GenBank/DDBJ whole genome shotgun (WGS) entry which is preliminary data.</text>
</comment>
<evidence type="ECO:0000313" key="1">
    <source>
        <dbReference type="EMBL" id="GAA2107883.1"/>
    </source>
</evidence>
<sequence>MQTLSDLVHALLDGYAISDGHEPGPGLLRRLDDIALRTAQPHEPAGRTAPGSRPPTPLEAVFWSTRIKTEAVGLDRGLRNSAYAQHWEKALRAIPHNAEAADQAGHATSLVGTWVSTAETVLGLRSPSEEFRGVLCLVCDGGPDRQPTIYGRADGDRPRAWCVNIHCADEETGRPARYEGPRLVLLSENRIPQEDTAMTRDTPAPAAQLLRLLHQSETLAGGVGGVAHRLKQAGHPRAAELAADATEAVEQVVTQILKDLEDLENEARAAGTGR</sequence>
<dbReference type="Proteomes" id="UP001500443">
    <property type="component" value="Unassembled WGS sequence"/>
</dbReference>
<dbReference type="EMBL" id="BAAAPF010000003">
    <property type="protein sequence ID" value="GAA2107883.1"/>
    <property type="molecule type" value="Genomic_DNA"/>
</dbReference>
<dbReference type="RefSeq" id="WP_344287074.1">
    <property type="nucleotide sequence ID" value="NZ_BAAAPF010000003.1"/>
</dbReference>
<name>A0ABN2XBE0_9ACTN</name>
<organism evidence="1 2">
    <name type="scientific">Streptomyces synnematoformans</name>
    <dbReference type="NCBI Taxonomy" id="415721"/>
    <lineage>
        <taxon>Bacteria</taxon>
        <taxon>Bacillati</taxon>
        <taxon>Actinomycetota</taxon>
        <taxon>Actinomycetes</taxon>
        <taxon>Kitasatosporales</taxon>
        <taxon>Streptomycetaceae</taxon>
        <taxon>Streptomyces</taxon>
    </lineage>
</organism>